<dbReference type="KEGG" id="cjo:107312344"/>
<dbReference type="RefSeq" id="XP_015715141.1">
    <property type="nucleotide sequence ID" value="XM_015859655.2"/>
</dbReference>
<sequence>MRFICLVFAVLLLVSLAAPGYGLFLKHCPEKIGRCSAKCSKAEVSATSPNCKGHCCLPAGWKKWI</sequence>
<keyword evidence="3" id="KW-1185">Reference proteome</keyword>
<dbReference type="GeneTree" id="ENSGT01150000287208"/>
<reference evidence="2" key="1">
    <citation type="submission" date="2015-11" db="EMBL/GenBank/DDBJ databases">
        <authorList>
            <consortium name="International Coturnix japonica Genome Analysis Consortium"/>
            <person name="Warren W."/>
            <person name="Burt D.W."/>
            <person name="Antin P.B."/>
            <person name="Lanford R."/>
            <person name="Gros J."/>
            <person name="Wilson R.K."/>
        </authorList>
    </citation>
    <scope>NUCLEOTIDE SEQUENCE [LARGE SCALE GENOMIC DNA]</scope>
</reference>
<gene>
    <name evidence="2" type="primary">LOC107312344</name>
</gene>
<feature type="chain" id="PRO_5034698776" evidence="1">
    <location>
        <begin position="23"/>
        <end position="65"/>
    </location>
</feature>
<dbReference type="Ensembl" id="ENSCJPT00005022302.1">
    <property type="protein sequence ID" value="ENSCJPP00005015788.1"/>
    <property type="gene ID" value="ENSCJPG00005013036.1"/>
</dbReference>
<dbReference type="Pfam" id="PF08189">
    <property type="entry name" value="Meleagrin"/>
    <property type="match status" value="1"/>
</dbReference>
<dbReference type="InterPro" id="IPR012573">
    <property type="entry name" value="Meleagrin/Cygnin"/>
</dbReference>
<protein>
    <submittedName>
        <fullName evidence="2">Meleagrin-like</fullName>
    </submittedName>
</protein>
<organism evidence="2 3">
    <name type="scientific">Coturnix japonica</name>
    <name type="common">Japanese quail</name>
    <name type="synonym">Coturnix coturnix japonica</name>
    <dbReference type="NCBI Taxonomy" id="93934"/>
    <lineage>
        <taxon>Eukaryota</taxon>
        <taxon>Metazoa</taxon>
        <taxon>Chordata</taxon>
        <taxon>Craniata</taxon>
        <taxon>Vertebrata</taxon>
        <taxon>Euteleostomi</taxon>
        <taxon>Archelosauria</taxon>
        <taxon>Archosauria</taxon>
        <taxon>Dinosauria</taxon>
        <taxon>Saurischia</taxon>
        <taxon>Theropoda</taxon>
        <taxon>Coelurosauria</taxon>
        <taxon>Aves</taxon>
        <taxon>Neognathae</taxon>
        <taxon>Galloanserae</taxon>
        <taxon>Galliformes</taxon>
        <taxon>Phasianidae</taxon>
        <taxon>Perdicinae</taxon>
        <taxon>Coturnix</taxon>
    </lineage>
</organism>
<proteinExistence type="predicted"/>
<name>A0A8C2YC92_COTJA</name>
<dbReference type="Proteomes" id="UP000694412">
    <property type="component" value="Chromosome 3"/>
</dbReference>
<feature type="signal peptide" evidence="1">
    <location>
        <begin position="1"/>
        <end position="22"/>
    </location>
</feature>
<evidence type="ECO:0000256" key="1">
    <source>
        <dbReference type="SAM" id="SignalP"/>
    </source>
</evidence>
<evidence type="ECO:0000313" key="2">
    <source>
        <dbReference type="Ensembl" id="ENSCJPP00005015788.1"/>
    </source>
</evidence>
<evidence type="ECO:0000313" key="3">
    <source>
        <dbReference type="Proteomes" id="UP000694412"/>
    </source>
</evidence>
<dbReference type="Gene3D" id="3.10.360.10">
    <property type="entry name" value="Antimicrobial Peptide, Beta-defensin 2, Chain A"/>
    <property type="match status" value="1"/>
</dbReference>
<dbReference type="AlphaFoldDB" id="A0A8C2YC92"/>
<accession>A0A8C2YC92</accession>
<keyword evidence="1" id="KW-0732">Signal</keyword>
<reference evidence="2" key="2">
    <citation type="submission" date="2025-08" db="UniProtKB">
        <authorList>
            <consortium name="Ensembl"/>
        </authorList>
    </citation>
    <scope>IDENTIFICATION</scope>
</reference>
<dbReference type="GeneID" id="107312344"/>
<reference evidence="2" key="3">
    <citation type="submission" date="2025-09" db="UniProtKB">
        <authorList>
            <consortium name="Ensembl"/>
        </authorList>
    </citation>
    <scope>IDENTIFICATION</scope>
</reference>